<dbReference type="SUPFAM" id="SSF48403">
    <property type="entry name" value="Ankyrin repeat"/>
    <property type="match status" value="1"/>
</dbReference>
<name>A0A812U5C9_9DINO</name>
<evidence type="ECO:0000313" key="11">
    <source>
        <dbReference type="Proteomes" id="UP000604046"/>
    </source>
</evidence>
<comment type="similarity">
    <text evidence="1">Belongs to the peptidase C2 family.</text>
</comment>
<keyword evidence="6" id="KW-0040">ANK repeat</keyword>
<protein>
    <submittedName>
        <fullName evidence="10">Capn15 protein</fullName>
    </submittedName>
</protein>
<dbReference type="Pfam" id="PF00648">
    <property type="entry name" value="Peptidase_C2"/>
    <property type="match status" value="1"/>
</dbReference>
<dbReference type="Pfam" id="PF12796">
    <property type="entry name" value="Ank_2"/>
    <property type="match status" value="1"/>
</dbReference>
<dbReference type="InterPro" id="IPR001202">
    <property type="entry name" value="WW_dom"/>
</dbReference>
<keyword evidence="3" id="KW-0378">Hydrolase</keyword>
<evidence type="ECO:0000256" key="2">
    <source>
        <dbReference type="ARBA" id="ARBA00022670"/>
    </source>
</evidence>
<dbReference type="Proteomes" id="UP000604046">
    <property type="component" value="Unassembled WGS sequence"/>
</dbReference>
<accession>A0A812U5C9</accession>
<dbReference type="SUPFAM" id="SSF54001">
    <property type="entry name" value="Cysteine proteinases"/>
    <property type="match status" value="1"/>
</dbReference>
<evidence type="ECO:0000256" key="4">
    <source>
        <dbReference type="ARBA" id="ARBA00022807"/>
    </source>
</evidence>
<sequence length="779" mass="87110">MPRGKDSKDSKDSAQAEIEVFSKSLNAWVPAKVWLFASAGKITVTYTINGRRCRKHLDPWTQQIRSLGELQEMDPDSNLAEMEEMDFVGDTLPSWEVDEEADPEFSFTHLFDALFCEMPMNATLKSAMNAAAQKQEIYCNTLQHEASRNFALSKVSEAEASFAEFDELFEDFEDADFQKSIRNSLRLSLHMEAPKLRLWKGRPMAMDVVQGRESPNCGLLVAMAAIADHHDGYLVRQLFPQFQDSDSDRSDSNGDPTLNSSGCYVVSLFLHTKNSNLEKFKKHHPSLKSGQDRVILDTTSRSETLTRGSWRSIVIDDKLPMDSMGRLENCQFTTNNVWPCLLEKAFAKACGSYSQTSYVRLADALVMLTGQSTFQIDLTELFQKEKRQLWKDLGEYQKSGILMTAAIYDLAPFFDTGSRGSTTGNGLQRNHAYTILETMSIILDLTGEVLSLVKLRDPHGRTTYTGSWCPRWPRWPASLRQKIHGNDRGVFCMTWQDFLATFHEVNICKAAKAQSAAVNACLDLLGRVRARQAPGGEQPEEAWHGWTLQSTPGGRFFHHHAASGTSLWETPPELVPVLGEWREVGDPGAMYWYNDKLGTSCWKDPRNCFSIHEAALDGNMAYLRLYAMAKGFVDAVNLKGRSALHNAAAAGQTEVVAHLLHEKADVSLPDQGLSTPLHWACRYGHETAVQLLLQAGANVDGGNMSGTKNLYLMVCMAVRILSCRGWAIRLCTRLLDWVRQGLALTIQHKKISVVNYTCQITILPTLMAANANPLARNAE</sequence>
<dbReference type="GO" id="GO:0004198">
    <property type="term" value="F:calcium-dependent cysteine-type endopeptidase activity"/>
    <property type="evidence" value="ECO:0007669"/>
    <property type="project" value="InterPro"/>
</dbReference>
<keyword evidence="11" id="KW-1185">Reference proteome</keyword>
<dbReference type="PROSITE" id="PS50203">
    <property type="entry name" value="CALPAIN_CAT"/>
    <property type="match status" value="1"/>
</dbReference>
<organism evidence="10 11">
    <name type="scientific">Symbiodinium natans</name>
    <dbReference type="NCBI Taxonomy" id="878477"/>
    <lineage>
        <taxon>Eukaryota</taxon>
        <taxon>Sar</taxon>
        <taxon>Alveolata</taxon>
        <taxon>Dinophyceae</taxon>
        <taxon>Suessiales</taxon>
        <taxon>Symbiodiniaceae</taxon>
        <taxon>Symbiodinium</taxon>
    </lineage>
</organism>
<dbReference type="Gene3D" id="3.90.70.10">
    <property type="entry name" value="Cysteine proteinases"/>
    <property type="match status" value="1"/>
</dbReference>
<feature type="domain" description="WW" evidence="8">
    <location>
        <begin position="545"/>
        <end position="573"/>
    </location>
</feature>
<reference evidence="10" key="1">
    <citation type="submission" date="2021-02" db="EMBL/GenBank/DDBJ databases">
        <authorList>
            <person name="Dougan E. K."/>
            <person name="Rhodes N."/>
            <person name="Thang M."/>
            <person name="Chan C."/>
        </authorList>
    </citation>
    <scope>NUCLEOTIDE SEQUENCE</scope>
</reference>
<dbReference type="InterPro" id="IPR038765">
    <property type="entry name" value="Papain-like_cys_pep_sf"/>
</dbReference>
<dbReference type="EMBL" id="CAJNDS010002637">
    <property type="protein sequence ID" value="CAE7553236.1"/>
    <property type="molecule type" value="Genomic_DNA"/>
</dbReference>
<evidence type="ECO:0000256" key="3">
    <source>
        <dbReference type="ARBA" id="ARBA00022801"/>
    </source>
</evidence>
<keyword evidence="4" id="KW-0788">Thiol protease</keyword>
<evidence type="ECO:0000256" key="5">
    <source>
        <dbReference type="PIRSR" id="PIRSR622684-1"/>
    </source>
</evidence>
<dbReference type="SMART" id="SM00248">
    <property type="entry name" value="ANK"/>
    <property type="match status" value="2"/>
</dbReference>
<dbReference type="AlphaFoldDB" id="A0A812U5C9"/>
<evidence type="ECO:0000259" key="8">
    <source>
        <dbReference type="PROSITE" id="PS50020"/>
    </source>
</evidence>
<evidence type="ECO:0000256" key="1">
    <source>
        <dbReference type="ARBA" id="ARBA00007623"/>
    </source>
</evidence>
<dbReference type="GO" id="GO:0006508">
    <property type="term" value="P:proteolysis"/>
    <property type="evidence" value="ECO:0007669"/>
    <property type="project" value="UniProtKB-KW"/>
</dbReference>
<dbReference type="PANTHER" id="PTHR10183">
    <property type="entry name" value="CALPAIN"/>
    <property type="match status" value="1"/>
</dbReference>
<dbReference type="PROSITE" id="PS01159">
    <property type="entry name" value="WW_DOMAIN_1"/>
    <property type="match status" value="1"/>
</dbReference>
<dbReference type="PROSITE" id="PS50020">
    <property type="entry name" value="WW_DOMAIN_2"/>
    <property type="match status" value="2"/>
</dbReference>
<evidence type="ECO:0000259" key="9">
    <source>
        <dbReference type="PROSITE" id="PS50203"/>
    </source>
</evidence>
<dbReference type="Gene3D" id="1.25.40.20">
    <property type="entry name" value="Ankyrin repeat-containing domain"/>
    <property type="match status" value="1"/>
</dbReference>
<gene>
    <name evidence="10" type="primary">Capn15</name>
    <name evidence="10" type="ORF">SNAT2548_LOCUS31072</name>
</gene>
<feature type="active site" evidence="5">
    <location>
        <position position="431"/>
    </location>
</feature>
<dbReference type="OrthoDB" id="5402602at2759"/>
<feature type="domain" description="Calpain catalytic" evidence="9">
    <location>
        <begin position="207"/>
        <end position="511"/>
    </location>
</feature>
<feature type="repeat" description="ANK" evidence="6">
    <location>
        <begin position="639"/>
        <end position="671"/>
    </location>
</feature>
<comment type="caution">
    <text evidence="7">Lacks conserved residue(s) required for the propagation of feature annotation.</text>
</comment>
<dbReference type="PROSITE" id="PS50297">
    <property type="entry name" value="ANK_REP_REGION"/>
    <property type="match status" value="2"/>
</dbReference>
<dbReference type="SMART" id="SM00456">
    <property type="entry name" value="WW"/>
    <property type="match status" value="2"/>
</dbReference>
<dbReference type="InterPro" id="IPR022684">
    <property type="entry name" value="Calpain_cysteine_protease"/>
</dbReference>
<feature type="repeat" description="ANK" evidence="6">
    <location>
        <begin position="672"/>
        <end position="704"/>
    </location>
</feature>
<comment type="caution">
    <text evidence="10">The sequence shown here is derived from an EMBL/GenBank/DDBJ whole genome shotgun (WGS) entry which is preliminary data.</text>
</comment>
<dbReference type="SMART" id="SM00230">
    <property type="entry name" value="CysPc"/>
    <property type="match status" value="1"/>
</dbReference>
<dbReference type="PANTHER" id="PTHR10183:SF379">
    <property type="entry name" value="CALPAIN-5"/>
    <property type="match status" value="1"/>
</dbReference>
<keyword evidence="2" id="KW-0645">Protease</keyword>
<dbReference type="PRINTS" id="PR00704">
    <property type="entry name" value="CALPAIN"/>
</dbReference>
<dbReference type="InterPro" id="IPR036770">
    <property type="entry name" value="Ankyrin_rpt-contain_sf"/>
</dbReference>
<dbReference type="InterPro" id="IPR002110">
    <property type="entry name" value="Ankyrin_rpt"/>
</dbReference>
<dbReference type="Gene3D" id="2.20.70.10">
    <property type="match status" value="1"/>
</dbReference>
<feature type="domain" description="WW" evidence="8">
    <location>
        <begin position="575"/>
        <end position="607"/>
    </location>
</feature>
<evidence type="ECO:0000256" key="6">
    <source>
        <dbReference type="PROSITE-ProRule" id="PRU00023"/>
    </source>
</evidence>
<proteinExistence type="inferred from homology"/>
<evidence type="ECO:0000256" key="7">
    <source>
        <dbReference type="PROSITE-ProRule" id="PRU00239"/>
    </source>
</evidence>
<evidence type="ECO:0000313" key="10">
    <source>
        <dbReference type="EMBL" id="CAE7553236.1"/>
    </source>
</evidence>
<dbReference type="InterPro" id="IPR001300">
    <property type="entry name" value="Peptidase_C2_calpain_cat"/>
</dbReference>
<dbReference type="PROSITE" id="PS50088">
    <property type="entry name" value="ANK_REPEAT"/>
    <property type="match status" value="2"/>
</dbReference>